<dbReference type="SUPFAM" id="SSF55874">
    <property type="entry name" value="ATPase domain of HSP90 chaperone/DNA topoisomerase II/histidine kinase"/>
    <property type="match status" value="1"/>
</dbReference>
<accession>A0A645H6M9</accession>
<dbReference type="Gene3D" id="3.30.565.10">
    <property type="entry name" value="Histidine kinase-like ATPase, C-terminal domain"/>
    <property type="match status" value="1"/>
</dbReference>
<evidence type="ECO:0000256" key="4">
    <source>
        <dbReference type="ARBA" id="ARBA00022475"/>
    </source>
</evidence>
<evidence type="ECO:0000256" key="3">
    <source>
        <dbReference type="ARBA" id="ARBA00012438"/>
    </source>
</evidence>
<comment type="catalytic activity">
    <reaction evidence="1">
        <text>ATP + protein L-histidine = ADP + protein N-phospho-L-histidine.</text>
        <dbReference type="EC" id="2.7.13.3"/>
    </reaction>
</comment>
<dbReference type="AlphaFoldDB" id="A0A645H6M9"/>
<keyword evidence="4" id="KW-1003">Cell membrane</keyword>
<name>A0A645H6M9_9ZZZZ</name>
<evidence type="ECO:0000259" key="12">
    <source>
        <dbReference type="PROSITE" id="PS50109"/>
    </source>
</evidence>
<dbReference type="GO" id="GO:0005524">
    <property type="term" value="F:ATP binding"/>
    <property type="evidence" value="ECO:0007669"/>
    <property type="project" value="UniProtKB-KW"/>
</dbReference>
<proteinExistence type="predicted"/>
<comment type="caution">
    <text evidence="13">The sequence shown here is derived from an EMBL/GenBank/DDBJ whole genome shotgun (WGS) entry which is preliminary data.</text>
</comment>
<evidence type="ECO:0000313" key="13">
    <source>
        <dbReference type="EMBL" id="MPN34156.1"/>
    </source>
</evidence>
<reference evidence="13" key="1">
    <citation type="submission" date="2019-08" db="EMBL/GenBank/DDBJ databases">
        <authorList>
            <person name="Kucharzyk K."/>
            <person name="Murdoch R.W."/>
            <person name="Higgins S."/>
            <person name="Loffler F."/>
        </authorList>
    </citation>
    <scope>NUCLEOTIDE SEQUENCE</scope>
</reference>
<evidence type="ECO:0000256" key="8">
    <source>
        <dbReference type="ARBA" id="ARBA00022777"/>
    </source>
</evidence>
<keyword evidence="11" id="KW-0472">Membrane</keyword>
<dbReference type="EC" id="2.7.13.3" evidence="3"/>
<dbReference type="Pfam" id="PF02518">
    <property type="entry name" value="HATPase_c"/>
    <property type="match status" value="1"/>
</dbReference>
<dbReference type="PROSITE" id="PS50109">
    <property type="entry name" value="HIS_KIN"/>
    <property type="match status" value="1"/>
</dbReference>
<dbReference type="InterPro" id="IPR050398">
    <property type="entry name" value="HssS/ArlS-like"/>
</dbReference>
<evidence type="ECO:0000256" key="10">
    <source>
        <dbReference type="ARBA" id="ARBA00023012"/>
    </source>
</evidence>
<protein>
    <recommendedName>
        <fullName evidence="3">histidine kinase</fullName>
        <ecNumber evidence="3">2.7.13.3</ecNumber>
    </recommendedName>
</protein>
<evidence type="ECO:0000256" key="2">
    <source>
        <dbReference type="ARBA" id="ARBA00004651"/>
    </source>
</evidence>
<evidence type="ECO:0000256" key="5">
    <source>
        <dbReference type="ARBA" id="ARBA00022553"/>
    </source>
</evidence>
<evidence type="ECO:0000256" key="6">
    <source>
        <dbReference type="ARBA" id="ARBA00022679"/>
    </source>
</evidence>
<keyword evidence="8" id="KW-0418">Kinase</keyword>
<keyword evidence="9" id="KW-0067">ATP-binding</keyword>
<sequence>MLTEDLFQAAKASSGSIPVEYEKIDVVSLITQGLGELNDKIEELGLEFKLNHPKDKVYIKADGKLFWRVIENLLSNIFKYALTGSRVYVHIDNLEGEVRIVIKNISAYELNISADELMERFKRGDESRSSQGSGLGLSIAKSLIDIQNGKFNIEIDGDLFKAVIQMPKF</sequence>
<dbReference type="GO" id="GO:0005886">
    <property type="term" value="C:plasma membrane"/>
    <property type="evidence" value="ECO:0007669"/>
    <property type="project" value="UniProtKB-SubCell"/>
</dbReference>
<evidence type="ECO:0000256" key="1">
    <source>
        <dbReference type="ARBA" id="ARBA00000085"/>
    </source>
</evidence>
<organism evidence="13">
    <name type="scientific">bioreactor metagenome</name>
    <dbReference type="NCBI Taxonomy" id="1076179"/>
    <lineage>
        <taxon>unclassified sequences</taxon>
        <taxon>metagenomes</taxon>
        <taxon>ecological metagenomes</taxon>
    </lineage>
</organism>
<keyword evidence="10" id="KW-0902">Two-component regulatory system</keyword>
<evidence type="ECO:0000256" key="9">
    <source>
        <dbReference type="ARBA" id="ARBA00022840"/>
    </source>
</evidence>
<keyword evidence="6 13" id="KW-0808">Transferase</keyword>
<dbReference type="GO" id="GO:0000155">
    <property type="term" value="F:phosphorelay sensor kinase activity"/>
    <property type="evidence" value="ECO:0007669"/>
    <property type="project" value="TreeGrafter"/>
</dbReference>
<dbReference type="PANTHER" id="PTHR45528">
    <property type="entry name" value="SENSOR HISTIDINE KINASE CPXA"/>
    <property type="match status" value="1"/>
</dbReference>
<keyword evidence="5" id="KW-0597">Phosphoprotein</keyword>
<evidence type="ECO:0000256" key="11">
    <source>
        <dbReference type="ARBA" id="ARBA00023136"/>
    </source>
</evidence>
<keyword evidence="7" id="KW-0547">Nucleotide-binding</keyword>
<dbReference type="PANTHER" id="PTHR45528:SF1">
    <property type="entry name" value="SENSOR HISTIDINE KINASE CPXA"/>
    <property type="match status" value="1"/>
</dbReference>
<dbReference type="InterPro" id="IPR036890">
    <property type="entry name" value="HATPase_C_sf"/>
</dbReference>
<dbReference type="SMART" id="SM00387">
    <property type="entry name" value="HATPase_c"/>
    <property type="match status" value="1"/>
</dbReference>
<dbReference type="EMBL" id="VSSQ01087043">
    <property type="protein sequence ID" value="MPN34156.1"/>
    <property type="molecule type" value="Genomic_DNA"/>
</dbReference>
<dbReference type="InterPro" id="IPR003594">
    <property type="entry name" value="HATPase_dom"/>
</dbReference>
<dbReference type="InterPro" id="IPR005467">
    <property type="entry name" value="His_kinase_dom"/>
</dbReference>
<feature type="domain" description="Histidine kinase" evidence="12">
    <location>
        <begin position="1"/>
        <end position="169"/>
    </location>
</feature>
<evidence type="ECO:0000256" key="7">
    <source>
        <dbReference type="ARBA" id="ARBA00022741"/>
    </source>
</evidence>
<gene>
    <name evidence="13" type="primary">phoR_56</name>
    <name evidence="13" type="ORF">SDC9_181649</name>
</gene>
<comment type="subcellular location">
    <subcellularLocation>
        <location evidence="2">Cell membrane</location>
        <topology evidence="2">Multi-pass membrane protein</topology>
    </subcellularLocation>
</comment>